<proteinExistence type="predicted"/>
<dbReference type="Gene3D" id="3.90.550.10">
    <property type="entry name" value="Spore Coat Polysaccharide Biosynthesis Protein SpsA, Chain A"/>
    <property type="match status" value="1"/>
</dbReference>
<dbReference type="SUPFAM" id="SSF53448">
    <property type="entry name" value="Nucleotide-diphospho-sugar transferases"/>
    <property type="match status" value="1"/>
</dbReference>
<sequence length="1156" mass="124505">MSELRNAEKQAIFVAGYYRSGTSALCGALADLGVQIKSDSQVNEANPKGFFESTELIRFDVRVLDLMSSYWADLAPLPEGWIERADIQLQRDVLSEILSRQFAEAPLVAVKHPHLCRLLPLYLRAAEDLGYAPKVIHTHRAPYAVATSQATKNKMTRAHALALWSSYITSAEHLARGVPRAWVHYPDLLNDADATVRAALDTLNIETPRGRSVDFITKALNRSDEADTAGLFAPLAVLVRDIEVAIHEKADAQTWDDLRARSADLAGFVEELGRSGNRAAPGVGHGLIVSTPAGRSINLARATKAHPVRPSERGDPAERTRLLAQLDALRAQNGTLPEVSVLIACPEGASAQQVRDTLDSIAQNWTAPAIKLAYATKPQFDLSQNGLSMEHHFGSDAEMTASLFAAMAEARTDYAAIINAGDMLEPDAIARFTLRAATSGADILYCDEIAQSPGGPWIRAKPAMSASRLLESCFVGDWVWYKATTIAELGGFRPGLYPGAEEQDMQIRLVSAEKQVGTIPEALFVRGENTRRDGVPLEEATESARAAIAAHLAQAQIAATARPGTLPGLFVIDHVLETDPAVTLGIRCRPGIAPDLVKNTANTLLPHHTGTTSRIVFLRDEGLDETMTHFLDQVTAEITPGHPSVSVMKTAPQLGGTLAQLMQLRPENHVAIVDPISVPSAQDILGALAALLDAHAEAGVIAPLTFFRDGERTARLKGPLLFGAQARIGAGYEALSPGPGGWLATTQPVDAVDGPVVMARAGIAFDAQAVTWSELCASLSDPNGPSQSAAFWTPHRQVEIPDPGTEADCEVAAARAIAYRGHHHHPAMTIKGSPLMLEGRSGLVDNDAATLITTSDPADDAKFINAARFARQHDGLQAGIVSEPIDALSVLRARQQGRRWVRINPTSRICHPGTVSDIPSDLSVWSTLPPTERRPLVLSADRNVVTSRGLAARLRGMGARNVELRVPRLNREAWAAFTPKPAREKPVALWVEEAGIEVPWIEQAIAQTADRVAWTLVTRTKRDLPGNVAWRAIPIFEEDWVRLFSETGASVLLRPTPGANWCDDYLIRVALAGGCRVIAGREAEIPPEIAALVTKRLSSDGVARWVSALQAITETGPDSSARERLLEMPETWMEAGGDSLATLLSGGAREDHTDAA</sequence>
<evidence type="ECO:0000313" key="1">
    <source>
        <dbReference type="EMBL" id="MEX1663297.1"/>
    </source>
</evidence>
<dbReference type="RefSeq" id="WP_368392858.1">
    <property type="nucleotide sequence ID" value="NZ_JBFRYC010000014.1"/>
</dbReference>
<keyword evidence="2" id="KW-1185">Reference proteome</keyword>
<comment type="caution">
    <text evidence="1">The sequence shown here is derived from an EMBL/GenBank/DDBJ whole genome shotgun (WGS) entry which is preliminary data.</text>
</comment>
<dbReference type="InterPro" id="IPR027417">
    <property type="entry name" value="P-loop_NTPase"/>
</dbReference>
<protein>
    <submittedName>
        <fullName evidence="1">Uncharacterized protein</fullName>
    </submittedName>
</protein>
<evidence type="ECO:0000313" key="2">
    <source>
        <dbReference type="Proteomes" id="UP001557465"/>
    </source>
</evidence>
<dbReference type="SUPFAM" id="SSF52540">
    <property type="entry name" value="P-loop containing nucleoside triphosphate hydrolases"/>
    <property type="match status" value="1"/>
</dbReference>
<dbReference type="Gene3D" id="3.40.50.300">
    <property type="entry name" value="P-loop containing nucleotide triphosphate hydrolases"/>
    <property type="match status" value="1"/>
</dbReference>
<dbReference type="InterPro" id="IPR029044">
    <property type="entry name" value="Nucleotide-diphossugar_trans"/>
</dbReference>
<dbReference type="Proteomes" id="UP001557465">
    <property type="component" value="Unassembled WGS sequence"/>
</dbReference>
<reference evidence="1 2" key="1">
    <citation type="journal article" date="2011" name="Int. J. Syst. Evol. Microbiol.">
        <title>Zhongshania antarctica gen. nov., sp. nov. and Zhongshania guokunii sp. nov., gammaproteobacteria respectively isolated from coastal attached (fast) ice and surface seawater of the Antarctic.</title>
        <authorList>
            <person name="Li H.J."/>
            <person name="Zhang X.Y."/>
            <person name="Chen C.X."/>
            <person name="Zhang Y.J."/>
            <person name="Gao Z.M."/>
            <person name="Yu Y."/>
            <person name="Chen X.L."/>
            <person name="Chen B."/>
            <person name="Zhang Y.Z."/>
        </authorList>
    </citation>
    <scope>NUCLEOTIDE SEQUENCE [LARGE SCALE GENOMIC DNA]</scope>
    <source>
        <strain evidence="1 2">15-R06ZXC-3</strain>
    </source>
</reference>
<name>A0ABV3TPZ1_9RHOB</name>
<organism evidence="1 2">
    <name type="scientific">Thioclava arctica</name>
    <dbReference type="NCBI Taxonomy" id="3238301"/>
    <lineage>
        <taxon>Bacteria</taxon>
        <taxon>Pseudomonadati</taxon>
        <taxon>Pseudomonadota</taxon>
        <taxon>Alphaproteobacteria</taxon>
        <taxon>Rhodobacterales</taxon>
        <taxon>Paracoccaceae</taxon>
        <taxon>Thioclava</taxon>
    </lineage>
</organism>
<dbReference type="EMBL" id="JBFRYC010000014">
    <property type="protein sequence ID" value="MEX1663297.1"/>
    <property type="molecule type" value="Genomic_DNA"/>
</dbReference>
<gene>
    <name evidence="1" type="ORF">AB4874_16915</name>
</gene>
<accession>A0ABV3TPZ1</accession>